<organism evidence="12 13">
    <name type="scientific">Seminavis robusta</name>
    <dbReference type="NCBI Taxonomy" id="568900"/>
    <lineage>
        <taxon>Eukaryota</taxon>
        <taxon>Sar</taxon>
        <taxon>Stramenopiles</taxon>
        <taxon>Ochrophyta</taxon>
        <taxon>Bacillariophyta</taxon>
        <taxon>Bacillariophyceae</taxon>
        <taxon>Bacillariophycidae</taxon>
        <taxon>Naviculales</taxon>
        <taxon>Naviculaceae</taxon>
        <taxon>Seminavis</taxon>
    </lineage>
</organism>
<keyword evidence="5" id="KW-0677">Repeat</keyword>
<comment type="caution">
    <text evidence="12">The sequence shown here is derived from an EMBL/GenBank/DDBJ whole genome shotgun (WGS) entry which is preliminary data.</text>
</comment>
<feature type="compositionally biased region" description="Polar residues" evidence="10">
    <location>
        <begin position="1133"/>
        <end position="1142"/>
    </location>
</feature>
<dbReference type="Pfam" id="PF00753">
    <property type="entry name" value="Lactamase_B"/>
    <property type="match status" value="1"/>
</dbReference>
<evidence type="ECO:0000313" key="12">
    <source>
        <dbReference type="EMBL" id="CAB9524417.1"/>
    </source>
</evidence>
<dbReference type="Gene3D" id="3.60.15.10">
    <property type="entry name" value="Ribonuclease Z/Hydroxyacylglutathione hydrolase-like"/>
    <property type="match status" value="1"/>
</dbReference>
<dbReference type="SMART" id="SM00849">
    <property type="entry name" value="Lactamase_B"/>
    <property type="match status" value="1"/>
</dbReference>
<evidence type="ECO:0000313" key="13">
    <source>
        <dbReference type="Proteomes" id="UP001153069"/>
    </source>
</evidence>
<evidence type="ECO:0000256" key="3">
    <source>
        <dbReference type="ARBA" id="ARBA00022490"/>
    </source>
</evidence>
<feature type="region of interest" description="Disordered" evidence="10">
    <location>
        <begin position="1237"/>
        <end position="1287"/>
    </location>
</feature>
<dbReference type="PANTHER" id="PTHR46018:SF2">
    <property type="entry name" value="ZINC PHOSPHODIESTERASE ELAC PROTEIN 1"/>
    <property type="match status" value="1"/>
</dbReference>
<dbReference type="GO" id="GO:0042781">
    <property type="term" value="F:3'-tRNA processing endoribonuclease activity"/>
    <property type="evidence" value="ECO:0007669"/>
    <property type="project" value="TreeGrafter"/>
</dbReference>
<evidence type="ECO:0000256" key="5">
    <source>
        <dbReference type="ARBA" id="ARBA00022737"/>
    </source>
</evidence>
<keyword evidence="8" id="KW-0460">Magnesium</keyword>
<feature type="compositionally biased region" description="Basic and acidic residues" evidence="10">
    <location>
        <begin position="1"/>
        <end position="23"/>
    </location>
</feature>
<feature type="region of interest" description="Disordered" evidence="10">
    <location>
        <begin position="1130"/>
        <end position="1153"/>
    </location>
</feature>
<accession>A0A9N8ENL6</accession>
<keyword evidence="13" id="KW-1185">Reference proteome</keyword>
<evidence type="ECO:0000256" key="6">
    <source>
        <dbReference type="ARBA" id="ARBA00022741"/>
    </source>
</evidence>
<evidence type="ECO:0000256" key="8">
    <source>
        <dbReference type="ARBA" id="ARBA00022842"/>
    </source>
</evidence>
<feature type="compositionally biased region" description="Low complexity" evidence="10">
    <location>
        <begin position="92"/>
        <end position="102"/>
    </location>
</feature>
<dbReference type="GO" id="GO:0046872">
    <property type="term" value="F:metal ion binding"/>
    <property type="evidence" value="ECO:0007669"/>
    <property type="project" value="UniProtKB-KW"/>
</dbReference>
<dbReference type="SUPFAM" id="SSF51206">
    <property type="entry name" value="cAMP-binding domain-like"/>
    <property type="match status" value="1"/>
</dbReference>
<feature type="compositionally biased region" description="Basic and acidic residues" evidence="10">
    <location>
        <begin position="504"/>
        <end position="513"/>
    </location>
</feature>
<feature type="compositionally biased region" description="Low complexity" evidence="10">
    <location>
        <begin position="24"/>
        <end position="33"/>
    </location>
</feature>
<feature type="domain" description="Metallo-beta-lactamase" evidence="11">
    <location>
        <begin position="536"/>
        <end position="720"/>
    </location>
</feature>
<evidence type="ECO:0000256" key="1">
    <source>
        <dbReference type="ARBA" id="ARBA00001946"/>
    </source>
</evidence>
<comment type="subcellular location">
    <subcellularLocation>
        <location evidence="2">Cytoplasm</location>
    </subcellularLocation>
</comment>
<feature type="compositionally biased region" description="Acidic residues" evidence="10">
    <location>
        <begin position="491"/>
        <end position="503"/>
    </location>
</feature>
<feature type="compositionally biased region" description="Basic and acidic residues" evidence="10">
    <location>
        <begin position="124"/>
        <end position="142"/>
    </location>
</feature>
<dbReference type="InterPro" id="IPR036866">
    <property type="entry name" value="RibonucZ/Hydroxyglut_hydro"/>
</dbReference>
<dbReference type="GO" id="GO:0005829">
    <property type="term" value="C:cytosol"/>
    <property type="evidence" value="ECO:0007669"/>
    <property type="project" value="UniProtKB-ARBA"/>
</dbReference>
<dbReference type="EMBL" id="CAICTM010001532">
    <property type="protein sequence ID" value="CAB9524417.1"/>
    <property type="molecule type" value="Genomic_DNA"/>
</dbReference>
<name>A0A9N8ENL6_9STRA</name>
<dbReference type="GO" id="GO:0000166">
    <property type="term" value="F:nucleotide binding"/>
    <property type="evidence" value="ECO:0007669"/>
    <property type="project" value="UniProtKB-KW"/>
</dbReference>
<evidence type="ECO:0000256" key="4">
    <source>
        <dbReference type="ARBA" id="ARBA00022723"/>
    </source>
</evidence>
<dbReference type="PANTHER" id="PTHR46018">
    <property type="entry name" value="ZINC PHOSPHODIESTERASE ELAC PROTEIN 1"/>
    <property type="match status" value="1"/>
</dbReference>
<feature type="compositionally biased region" description="Low complexity" evidence="10">
    <location>
        <begin position="57"/>
        <end position="79"/>
    </location>
</feature>
<evidence type="ECO:0000256" key="2">
    <source>
        <dbReference type="ARBA" id="ARBA00004496"/>
    </source>
</evidence>
<keyword evidence="6" id="KW-0547">Nucleotide-binding</keyword>
<evidence type="ECO:0000259" key="11">
    <source>
        <dbReference type="SMART" id="SM00849"/>
    </source>
</evidence>
<dbReference type="GO" id="GO:0005634">
    <property type="term" value="C:nucleus"/>
    <property type="evidence" value="ECO:0007669"/>
    <property type="project" value="TreeGrafter"/>
</dbReference>
<dbReference type="SUPFAM" id="SSF56281">
    <property type="entry name" value="Metallo-hydrolase/oxidoreductase"/>
    <property type="match status" value="1"/>
</dbReference>
<reference evidence="12" key="1">
    <citation type="submission" date="2020-06" db="EMBL/GenBank/DDBJ databases">
        <authorList>
            <consortium name="Plant Systems Biology data submission"/>
        </authorList>
    </citation>
    <scope>NUCLEOTIDE SEQUENCE</scope>
    <source>
        <strain evidence="12">D6</strain>
    </source>
</reference>
<keyword evidence="7" id="KW-0378">Hydrolase</keyword>
<keyword evidence="3" id="KW-0963">Cytoplasm</keyword>
<feature type="compositionally biased region" description="Basic and acidic residues" evidence="10">
    <location>
        <begin position="104"/>
        <end position="116"/>
    </location>
</feature>
<protein>
    <submittedName>
        <fullName evidence="12">Lactamase_B</fullName>
    </submittedName>
</protein>
<feature type="region of interest" description="Disordered" evidence="10">
    <location>
        <begin position="1171"/>
        <end position="1192"/>
    </location>
</feature>
<feature type="region of interest" description="Disordered" evidence="10">
    <location>
        <begin position="1336"/>
        <end position="1365"/>
    </location>
</feature>
<evidence type="ECO:0000256" key="9">
    <source>
        <dbReference type="ARBA" id="ARBA00061002"/>
    </source>
</evidence>
<keyword evidence="4" id="KW-0479">Metal-binding</keyword>
<feature type="compositionally biased region" description="Polar residues" evidence="10">
    <location>
        <begin position="1242"/>
        <end position="1256"/>
    </location>
</feature>
<feature type="region of interest" description="Disordered" evidence="10">
    <location>
        <begin position="352"/>
        <end position="400"/>
    </location>
</feature>
<feature type="compositionally biased region" description="Acidic residues" evidence="10">
    <location>
        <begin position="360"/>
        <end position="384"/>
    </location>
</feature>
<evidence type="ECO:0000256" key="10">
    <source>
        <dbReference type="SAM" id="MobiDB-lite"/>
    </source>
</evidence>
<dbReference type="FunFam" id="3.60.15.10:FF:000029">
    <property type="entry name" value="Cyclic nucleotide-binding domain protein"/>
    <property type="match status" value="1"/>
</dbReference>
<feature type="region of interest" description="Disordered" evidence="10">
    <location>
        <begin position="1"/>
        <end position="174"/>
    </location>
</feature>
<comment type="similarity">
    <text evidence="9">Belongs to the metallo-beta-lactamase superfamily. cNMP phosphodiesterase family.</text>
</comment>
<proteinExistence type="inferred from homology"/>
<feature type="compositionally biased region" description="Basic and acidic residues" evidence="10">
    <location>
        <begin position="152"/>
        <end position="167"/>
    </location>
</feature>
<evidence type="ECO:0000256" key="7">
    <source>
        <dbReference type="ARBA" id="ARBA00022801"/>
    </source>
</evidence>
<dbReference type="Proteomes" id="UP001153069">
    <property type="component" value="Unassembled WGS sequence"/>
</dbReference>
<feature type="compositionally biased region" description="Basic and acidic residues" evidence="10">
    <location>
        <begin position="385"/>
        <end position="400"/>
    </location>
</feature>
<dbReference type="InterPro" id="IPR018490">
    <property type="entry name" value="cNMP-bd_dom_sf"/>
</dbReference>
<sequence length="1429" mass="157026">MKKRLSGDGESKKASREAKERSSESGQQDASSSSERRKEVAPKSPPSASVARKPTITEETSTDDTAAAAPASKSPPTSKVRSTSPKTIRPLAAKTAAKIKTTATKKEKPGAKKAADNKSNNAGKKKESKEKSNSNNNSKKDNNNTNSNSSDDPNKKDDKIVKKKGDDTPDAIKTYSDVPTLETTKLPRGGVSVDTKAVGRVQFGIPPETIKDSMRLGLPVPQVYIVPVERFCREMGPALGVNLAEFEFPAYFNFFVYKKRCTLVVDSADAEQNIRRVFSETLLGPAQFRKEEDPIPHESEDFALDFDKDAIPNFQKELKHFRIMPDGKELVLETLLNFRHFHMPVENVGHENLGVIRPSEDDDEEGEACTDDEEDDDDEPEATEEVPHNAKEVEQKREKTPFNYNQARWMGDVATVWPPTATEEQIAARNVPRVEVFKMPGGTEYIVHDIDENNFIIGKARFSGHVKVSEQMSVEGFGGTSILDNVHEEENGIDDDIDSDDSDAPTRKRELPRTFHPPSFGVTVLGNSHGFDKSGSVSGYVLWINGRGVMIDPPPYSSATLEREGIRPRMIVGIIITHCHADHDAGAFQKVLTGSPVVVITTPTIYKSFIRKYAALSALSPALLRHSHRYKPAIIGQPLRFQGATFHFTYTLHTIPCVGFRVEWRGRSMVFTGDHFNSPPAIDKLEETGVLSHARANDLRQLPLQETDLLLHEAGAPPIHTPLEVLMKLPSRVKRRLYVVHTSALPEDCELRVAPTGTAGTIRLDQLQKSRNRLADRGMSHRNWGNLETSSVNMEEDQDLPSAWNGANSEYDSSSVNSFEENHALVQASAPDFATSFSNLSAAQTSTGKKSRANSMFASDSMAHIPLVSLRPASSTDAWFILNLLSAVPFLSSLSYASTMEVLETCRVDAYCVNDVVVPTTRRRQLLCVVWEGTCAERPRHTTTSQARGSSVLPPIGESDVNDGLVGAVWYAGDWTGPIALQPERRLSGESDLSPTHDVVAISAEGVKVITIEISHLHPILKSGSPLYRKYLDRRTQQERAQSLEMTEGDHMSATEQLLGEALRNLNILELLNCNSALRKLSAVQKRHLESLAEGPVSFLPGERIWRSGAPVDKAFIIVSGTASFVPRRRNAGSANVPNTSHSKYRPEESKANCSIGEEMRQDALKAIEELGTNNTSDKHDEESTDCTEDSRKYDNVLQFDSIFSQGRGGDSVSSHAEGDDFGKLSRDLQKQAENMIRGHGASSNSIDSSVDTGASEQFEVESGGEDAYGYNDDGEQRGRRTHLVRRRSSKARFANKVLGRLYSRRAFTHGLIFSRGHFLGDVSKMVAGVLSSDVSSELGDDSSPSYGFGEMSESGEHGRRTSQTKEISLSVAEMVIHESGNHNIMHSSTLTAGKDGCVVLVFPKASFGPFLDEYPGLLLSLLGTQVVV</sequence>
<dbReference type="OrthoDB" id="421226at2759"/>
<feature type="region of interest" description="Disordered" evidence="10">
    <location>
        <begin position="490"/>
        <end position="513"/>
    </location>
</feature>
<gene>
    <name evidence="12" type="ORF">SEMRO_1534_G280490.1</name>
</gene>
<comment type="cofactor">
    <cofactor evidence="1">
        <name>Mg(2+)</name>
        <dbReference type="ChEBI" id="CHEBI:18420"/>
    </cofactor>
</comment>
<dbReference type="InterPro" id="IPR001279">
    <property type="entry name" value="Metallo-B-lactamas"/>
</dbReference>